<feature type="domain" description="TiaS-like TCKD" evidence="1">
    <location>
        <begin position="168"/>
        <end position="231"/>
    </location>
</feature>
<organism evidence="2 3">
    <name type="scientific">Methanosuratincola subterraneus</name>
    <dbReference type="NCBI Taxonomy" id="2593994"/>
    <lineage>
        <taxon>Archaea</taxon>
        <taxon>Thermoproteota</taxon>
        <taxon>Methanosuratincolia</taxon>
        <taxon>Candidatus Methanomethylicales</taxon>
        <taxon>Candidatus Methanomethylicaceae</taxon>
        <taxon>Candidatus Methanosuratincola (ex Vanwonterghem et al. 2016)</taxon>
    </lineage>
</organism>
<comment type="caution">
    <text evidence="2">The sequence shown here is derived from an EMBL/GenBank/DDBJ whole genome shotgun (WGS) entry which is preliminary data.</text>
</comment>
<name>A0A3S3SQV3_METS7</name>
<gene>
    <name evidence="2" type="ORF">Metus_1632</name>
</gene>
<proteinExistence type="predicted"/>
<evidence type="ECO:0000259" key="1">
    <source>
        <dbReference type="Pfam" id="PF22641"/>
    </source>
</evidence>
<dbReference type="AlphaFoldDB" id="A0A3S3SQV3"/>
<evidence type="ECO:0000313" key="3">
    <source>
        <dbReference type="Proteomes" id="UP000288215"/>
    </source>
</evidence>
<dbReference type="InterPro" id="IPR017674">
    <property type="entry name" value="Methan_mark_11"/>
</dbReference>
<evidence type="ECO:0000313" key="2">
    <source>
        <dbReference type="EMBL" id="RWX72773.1"/>
    </source>
</evidence>
<sequence>MICGSIEMPGTLEDLKNALSGKRWISPHSRVIVVVDERSGVAEIIEDHARGVCLGGSAWSLYHYTRNSRGVFWSKREGPRLFYKLRLSGKGAEAPAGLQASYHPASIESVELDGDLVRITYSGLAGAGVAALGRCLAEGVIDTDVKEWGGGKKVGRATITVRRKEKLIVGVDDTDRSDEGATWSLVNELALELCRRLPGVDYLEHSIVQLYPQNPHKTQNCVAVAVSFAVPTGLVDRAVEEFCSSLRLNTFSKETGMAYFRGVQIPDPAMGFAKRAKVGMVSVEEAEAAAASSGISLIRVTGSRGLIGAVASIPFVELPDEAVRLPGDDGV</sequence>
<dbReference type="PANTHER" id="PTHR40705">
    <property type="entry name" value="TRNA(ILE2) 2-AGMATINYLCYTIDINE SYNTHETASE TIAS"/>
    <property type="match status" value="1"/>
</dbReference>
<dbReference type="Gene3D" id="3.30.70.2200">
    <property type="match status" value="1"/>
</dbReference>
<dbReference type="EMBL" id="RXGA01000004">
    <property type="protein sequence ID" value="RWX72773.1"/>
    <property type="molecule type" value="Genomic_DNA"/>
</dbReference>
<accession>A0A3S3SQV3</accession>
<dbReference type="InterPro" id="IPR053870">
    <property type="entry name" value="TiaS-like_TCKD"/>
</dbReference>
<dbReference type="Pfam" id="PF22641">
    <property type="entry name" value="TiaS_TCKD"/>
    <property type="match status" value="1"/>
</dbReference>
<dbReference type="NCBIfam" id="TIGR03280">
    <property type="entry name" value="methan_mark_11"/>
    <property type="match status" value="1"/>
</dbReference>
<protein>
    <recommendedName>
        <fullName evidence="1">TiaS-like TCKD domain-containing protein</fullName>
    </recommendedName>
</protein>
<dbReference type="Proteomes" id="UP000288215">
    <property type="component" value="Unassembled WGS sequence"/>
</dbReference>
<dbReference type="PANTHER" id="PTHR40705:SF2">
    <property type="entry name" value="DUF1743 DOMAIN-CONTAINING PROTEIN"/>
    <property type="match status" value="1"/>
</dbReference>
<reference evidence="2 3" key="1">
    <citation type="submission" date="2018-12" db="EMBL/GenBank/DDBJ databases">
        <title>The complete genome of the methanogenic archaea of the candidate phylum Verstraetearchaeota, obtained from the metagenome of underground thermal water.</title>
        <authorList>
            <person name="Kadnikov V.V."/>
            <person name="Mardanov A.V."/>
            <person name="Beletsky A.V."/>
            <person name="Karnachuk O.V."/>
            <person name="Ravin N.V."/>
        </authorList>
    </citation>
    <scope>NUCLEOTIDE SEQUENCE [LARGE SCALE GENOMIC DNA]</scope>
    <source>
        <strain evidence="2">Ch88</strain>
    </source>
</reference>